<dbReference type="OrthoDB" id="749393at2759"/>
<sequence>MDKICKKSGEMAEKNLKKRGHGARSLEAGLAAKREKVPVKEFQDDLVDGGEFFKVSGAGKPLGVFEFPWQNEKGMLAPELDGFDLLDVFFSSLVDGCSAAIGLPGDRISPPGPSPIVLLDDPSESYQSDGEANGVDYIWSSALRQPLSAVHRLH</sequence>
<organism evidence="1 2">
    <name type="scientific">Vanilla planifolia</name>
    <name type="common">Vanilla</name>
    <dbReference type="NCBI Taxonomy" id="51239"/>
    <lineage>
        <taxon>Eukaryota</taxon>
        <taxon>Viridiplantae</taxon>
        <taxon>Streptophyta</taxon>
        <taxon>Embryophyta</taxon>
        <taxon>Tracheophyta</taxon>
        <taxon>Spermatophyta</taxon>
        <taxon>Magnoliopsida</taxon>
        <taxon>Liliopsida</taxon>
        <taxon>Asparagales</taxon>
        <taxon>Orchidaceae</taxon>
        <taxon>Vanilloideae</taxon>
        <taxon>Vanilleae</taxon>
        <taxon>Vanilla</taxon>
    </lineage>
</organism>
<name>A0A835UF72_VANPL</name>
<protein>
    <submittedName>
        <fullName evidence="1">Uncharacterized protein</fullName>
    </submittedName>
</protein>
<reference evidence="1 2" key="1">
    <citation type="journal article" date="2020" name="Nat. Food">
        <title>A phased Vanilla planifolia genome enables genetic improvement of flavour and production.</title>
        <authorList>
            <person name="Hasing T."/>
            <person name="Tang H."/>
            <person name="Brym M."/>
            <person name="Khazi F."/>
            <person name="Huang T."/>
            <person name="Chambers A.H."/>
        </authorList>
    </citation>
    <scope>NUCLEOTIDE SEQUENCE [LARGE SCALE GENOMIC DNA]</scope>
    <source>
        <tissue evidence="1">Leaf</tissue>
    </source>
</reference>
<proteinExistence type="predicted"/>
<dbReference type="Proteomes" id="UP000639772">
    <property type="component" value="Chromosome 12"/>
</dbReference>
<gene>
    <name evidence="1" type="ORF">HPP92_022555</name>
</gene>
<accession>A0A835UF72</accession>
<comment type="caution">
    <text evidence="1">The sequence shown here is derived from an EMBL/GenBank/DDBJ whole genome shotgun (WGS) entry which is preliminary data.</text>
</comment>
<dbReference type="EMBL" id="JADCNM010000012">
    <property type="protein sequence ID" value="KAG0459427.1"/>
    <property type="molecule type" value="Genomic_DNA"/>
</dbReference>
<evidence type="ECO:0000313" key="2">
    <source>
        <dbReference type="Proteomes" id="UP000639772"/>
    </source>
</evidence>
<evidence type="ECO:0000313" key="1">
    <source>
        <dbReference type="EMBL" id="KAG0459427.1"/>
    </source>
</evidence>
<dbReference type="AlphaFoldDB" id="A0A835UF72"/>